<evidence type="ECO:0000313" key="2">
    <source>
        <dbReference type="EMBL" id="RHX89700.1"/>
    </source>
</evidence>
<dbReference type="PANTHER" id="PTHR35812">
    <property type="entry name" value="LIPOPROTEIN"/>
    <property type="match status" value="1"/>
</dbReference>
<proteinExistence type="predicted"/>
<name>A0A396Z998_9LEPT</name>
<dbReference type="Proteomes" id="UP000265798">
    <property type="component" value="Unassembled WGS sequence"/>
</dbReference>
<dbReference type="InterPro" id="IPR011460">
    <property type="entry name" value="Lcl_C"/>
</dbReference>
<evidence type="ECO:0000259" key="1">
    <source>
        <dbReference type="Pfam" id="PF07603"/>
    </source>
</evidence>
<sequence length="173" mass="18880">MEILERRQTLMKLKRIILSGIFLGILSLNAYTGPFTNIGDGTVLDQKSGLVWQRCGFGQGSVGDSYTDCSAGTANLVSWTAALTYCNTLNLAGVGGWRLPSVKELVSLVDYSKTASPFINQTFFPNSADSYWTSTTHPSSGGFKNQAYQVVFTSGTYDTFDKTSSLVRVRCVR</sequence>
<accession>A0A396Z998</accession>
<dbReference type="Pfam" id="PF07603">
    <property type="entry name" value="Lcl_C"/>
    <property type="match status" value="1"/>
</dbReference>
<gene>
    <name evidence="2" type="ORF">DLM75_12105</name>
</gene>
<protein>
    <recommendedName>
        <fullName evidence="1">Lcl C-terminal domain-containing protein</fullName>
    </recommendedName>
</protein>
<comment type="caution">
    <text evidence="2">The sequence shown here is derived from an EMBL/GenBank/DDBJ whole genome shotgun (WGS) entry which is preliminary data.</text>
</comment>
<dbReference type="PANTHER" id="PTHR35812:SF1">
    <property type="entry name" value="LIPOPROTEIN"/>
    <property type="match status" value="1"/>
</dbReference>
<evidence type="ECO:0000313" key="3">
    <source>
        <dbReference type="Proteomes" id="UP000265798"/>
    </source>
</evidence>
<feature type="domain" description="Lcl C-terminal" evidence="1">
    <location>
        <begin position="41"/>
        <end position="173"/>
    </location>
</feature>
<organism evidence="2 3">
    <name type="scientific">Leptospira stimsonii</name>
    <dbReference type="NCBI Taxonomy" id="2202203"/>
    <lineage>
        <taxon>Bacteria</taxon>
        <taxon>Pseudomonadati</taxon>
        <taxon>Spirochaetota</taxon>
        <taxon>Spirochaetia</taxon>
        <taxon>Leptospirales</taxon>
        <taxon>Leptospiraceae</taxon>
        <taxon>Leptospira</taxon>
    </lineage>
</organism>
<reference evidence="3" key="1">
    <citation type="submission" date="2018-05" db="EMBL/GenBank/DDBJ databases">
        <title>Leptospira yasudae sp. nov. and Leptospira stimsonii sp. nov., two pathogenic species of the genus Leptospira isolated from environmental sources.</title>
        <authorList>
            <person name="Casanovas-Massana A."/>
            <person name="Hamond C."/>
            <person name="Santos L.A."/>
            <person name="Hacker K.P."/>
            <person name="Balassiano I."/>
            <person name="Medeiros M.A."/>
            <person name="Reis M.G."/>
            <person name="Ko A.I."/>
            <person name="Wunder E.A."/>
        </authorList>
    </citation>
    <scope>NUCLEOTIDE SEQUENCE [LARGE SCALE GENOMIC DNA]</scope>
    <source>
        <strain evidence="3">Yale</strain>
    </source>
</reference>
<dbReference type="EMBL" id="QHCT01000003">
    <property type="protein sequence ID" value="RHX89700.1"/>
    <property type="molecule type" value="Genomic_DNA"/>
</dbReference>
<dbReference type="AlphaFoldDB" id="A0A396Z998"/>